<evidence type="ECO:0000313" key="3">
    <source>
        <dbReference type="Proteomes" id="UP001292094"/>
    </source>
</evidence>
<evidence type="ECO:0000313" key="2">
    <source>
        <dbReference type="EMBL" id="KAK4322522.1"/>
    </source>
</evidence>
<gene>
    <name evidence="2" type="ORF">Pmani_006703</name>
</gene>
<keyword evidence="1" id="KW-0472">Membrane</keyword>
<proteinExistence type="predicted"/>
<keyword evidence="1" id="KW-0812">Transmembrane</keyword>
<protein>
    <submittedName>
        <fullName evidence="2">Uncharacterized protein</fullName>
    </submittedName>
</protein>
<feature type="transmembrane region" description="Helical" evidence="1">
    <location>
        <begin position="34"/>
        <end position="53"/>
    </location>
</feature>
<name>A0AAE1QC04_9EUCA</name>
<dbReference type="EMBL" id="JAWZYT010000514">
    <property type="protein sequence ID" value="KAK4322522.1"/>
    <property type="molecule type" value="Genomic_DNA"/>
</dbReference>
<organism evidence="2 3">
    <name type="scientific">Petrolisthes manimaculis</name>
    <dbReference type="NCBI Taxonomy" id="1843537"/>
    <lineage>
        <taxon>Eukaryota</taxon>
        <taxon>Metazoa</taxon>
        <taxon>Ecdysozoa</taxon>
        <taxon>Arthropoda</taxon>
        <taxon>Crustacea</taxon>
        <taxon>Multicrustacea</taxon>
        <taxon>Malacostraca</taxon>
        <taxon>Eumalacostraca</taxon>
        <taxon>Eucarida</taxon>
        <taxon>Decapoda</taxon>
        <taxon>Pleocyemata</taxon>
        <taxon>Anomura</taxon>
        <taxon>Galatheoidea</taxon>
        <taxon>Porcellanidae</taxon>
        <taxon>Petrolisthes</taxon>
    </lineage>
</organism>
<reference evidence="2" key="1">
    <citation type="submission" date="2023-11" db="EMBL/GenBank/DDBJ databases">
        <title>Genome assemblies of two species of porcelain crab, Petrolisthes cinctipes and Petrolisthes manimaculis (Anomura: Porcellanidae).</title>
        <authorList>
            <person name="Angst P."/>
        </authorList>
    </citation>
    <scope>NUCLEOTIDE SEQUENCE</scope>
    <source>
        <strain evidence="2">PB745_02</strain>
        <tissue evidence="2">Gill</tissue>
    </source>
</reference>
<dbReference type="Proteomes" id="UP001292094">
    <property type="component" value="Unassembled WGS sequence"/>
</dbReference>
<accession>A0AAE1QC04</accession>
<evidence type="ECO:0000256" key="1">
    <source>
        <dbReference type="SAM" id="Phobius"/>
    </source>
</evidence>
<dbReference type="AlphaFoldDB" id="A0AAE1QC04"/>
<keyword evidence="1" id="KW-1133">Transmembrane helix</keyword>
<keyword evidence="3" id="KW-1185">Reference proteome</keyword>
<sequence length="79" mass="8608">MKESGLLDIWLEGQITNTSQCLKPPSADRSTSDIAALGLQSFFGPLIVLLSAIDPYTRYSPRYLCPLGGTSSLELRHPV</sequence>
<comment type="caution">
    <text evidence="2">The sequence shown here is derived from an EMBL/GenBank/DDBJ whole genome shotgun (WGS) entry which is preliminary data.</text>
</comment>